<sequence length="116" mass="12291">MTLYMPILMLVVFVAVQFSLTYLGNQVVSSVARETARAVRQGADTGQANAVAVDYAQKIGSGVISNLSVTVTHPDADTVRVRVAADTLHLVSISSLSRVSAEVQGPMETFRPDTGP</sequence>
<dbReference type="InterPro" id="IPR012495">
    <property type="entry name" value="TadE-like_dom"/>
</dbReference>
<dbReference type="EMBL" id="JADKGK010000020">
    <property type="protein sequence ID" value="MBL0004165.1"/>
    <property type="molecule type" value="Genomic_DNA"/>
</dbReference>
<reference evidence="2 4" key="1">
    <citation type="submission" date="2020-10" db="EMBL/GenBank/DDBJ databases">
        <title>Connecting structure to function with the recovery of over 1000 high-quality activated sludge metagenome-assembled genomes encoding full-length rRNA genes using long-read sequencing.</title>
        <authorList>
            <person name="Singleton C.M."/>
            <person name="Petriglieri F."/>
            <person name="Kristensen J.M."/>
            <person name="Kirkegaard R.H."/>
            <person name="Michaelsen T.Y."/>
            <person name="Andersen M.H."/>
            <person name="Karst S.M."/>
            <person name="Dueholm M.S."/>
            <person name="Nielsen P.H."/>
            <person name="Albertsen M."/>
        </authorList>
    </citation>
    <scope>NUCLEOTIDE SEQUENCE [LARGE SCALE GENOMIC DNA]</scope>
    <source>
        <strain evidence="2">AalE_18-Q3-R2-46_BAT3C.188</strain>
        <strain evidence="3">Ribe_18-Q3-R11-54_MAXAC.001</strain>
    </source>
</reference>
<gene>
    <name evidence="2" type="ORF">IPF40_00255</name>
    <name evidence="3" type="ORF">IPP00_09315</name>
</gene>
<proteinExistence type="predicted"/>
<evidence type="ECO:0000259" key="1">
    <source>
        <dbReference type="Pfam" id="PF07811"/>
    </source>
</evidence>
<feature type="domain" description="TadE-like" evidence="1">
    <location>
        <begin position="2"/>
        <end position="37"/>
    </location>
</feature>
<evidence type="ECO:0000313" key="3">
    <source>
        <dbReference type="EMBL" id="MBL0004165.1"/>
    </source>
</evidence>
<comment type="caution">
    <text evidence="2">The sequence shown here is derived from an EMBL/GenBank/DDBJ whole genome shotgun (WGS) entry which is preliminary data.</text>
</comment>
<evidence type="ECO:0000313" key="2">
    <source>
        <dbReference type="EMBL" id="MBK6299527.1"/>
    </source>
</evidence>
<protein>
    <submittedName>
        <fullName evidence="2">Pilus assembly protein</fullName>
    </submittedName>
</protein>
<dbReference type="Proteomes" id="UP000718281">
    <property type="component" value="Unassembled WGS sequence"/>
</dbReference>
<dbReference type="Pfam" id="PF07811">
    <property type="entry name" value="TadE"/>
    <property type="match status" value="1"/>
</dbReference>
<name>A0A934X221_9MICO</name>
<dbReference type="EMBL" id="JADIXZ010000001">
    <property type="protein sequence ID" value="MBK6299527.1"/>
    <property type="molecule type" value="Genomic_DNA"/>
</dbReference>
<evidence type="ECO:0000313" key="4">
    <source>
        <dbReference type="Proteomes" id="UP000718281"/>
    </source>
</evidence>
<dbReference type="AlphaFoldDB" id="A0A934X221"/>
<dbReference type="Proteomes" id="UP000886632">
    <property type="component" value="Unassembled WGS sequence"/>
</dbReference>
<organism evidence="2 4">
    <name type="scientific">Candidatus Phosphoribacter hodrii</name>
    <dbReference type="NCBI Taxonomy" id="2953743"/>
    <lineage>
        <taxon>Bacteria</taxon>
        <taxon>Bacillati</taxon>
        <taxon>Actinomycetota</taxon>
        <taxon>Actinomycetes</taxon>
        <taxon>Micrococcales</taxon>
        <taxon>Dermatophilaceae</taxon>
        <taxon>Candidatus Phosphoribacter</taxon>
    </lineage>
</organism>
<accession>A0A934X221</accession>